<keyword evidence="1 5" id="KW-0489">Methyltransferase</keyword>
<dbReference type="eggNOG" id="COG2226">
    <property type="taxonomic scope" value="Bacteria"/>
</dbReference>
<dbReference type="PANTHER" id="PTHR43712">
    <property type="entry name" value="PUTATIVE (AFU_ORTHOLOGUE AFUA_4G14580)-RELATED"/>
    <property type="match status" value="1"/>
</dbReference>
<protein>
    <submittedName>
        <fullName evidence="5">O-methyltransferase family 2</fullName>
    </submittedName>
</protein>
<dbReference type="InterPro" id="IPR001077">
    <property type="entry name" value="COMT_C"/>
</dbReference>
<dbReference type="Gene3D" id="1.10.10.10">
    <property type="entry name" value="Winged helix-like DNA-binding domain superfamily/Winged helix DNA-binding domain"/>
    <property type="match status" value="1"/>
</dbReference>
<dbReference type="SUPFAM" id="SSF53335">
    <property type="entry name" value="S-adenosyl-L-methionine-dependent methyltransferases"/>
    <property type="match status" value="1"/>
</dbReference>
<dbReference type="InterPro" id="IPR029063">
    <property type="entry name" value="SAM-dependent_MTases_sf"/>
</dbReference>
<sequence>MPESPLPHATIDPTSIFEHFRGNHGTELLTAAAAHFRLFDKLAAGPLAWHELRSQLALAERPLVVLITALRAMRLIERASDKYRLTPLAREHLVSTSPLSVADYIGLAAESPGVLAMVERLRTDLPAGAKSDTDEGAGTAFIYREGTDSAMEQEASARHLTLALAGRAKNVAPVLADVLPLAGDETLLDLGGGTGIYSIALLRKYPQLRAIVLDRPEVLKVSHEFAEQYGVADRLELLAGDMFSAALPAGVDRVLLSNILHDWDVPECIELLKRSAAALSVRGEVLIHDVFLSDELDGPLPIALYSAALFTLTEGRAYSAAEYRAMLGAAGLTAGQVIPTLIHCGVLVARRA</sequence>
<dbReference type="KEGG" id="psl:Psta_3374"/>
<evidence type="ECO:0000259" key="4">
    <source>
        <dbReference type="Pfam" id="PF00891"/>
    </source>
</evidence>
<evidence type="ECO:0000313" key="6">
    <source>
        <dbReference type="Proteomes" id="UP000001887"/>
    </source>
</evidence>
<dbReference type="PANTHER" id="PTHR43712:SF2">
    <property type="entry name" value="O-METHYLTRANSFERASE CICE"/>
    <property type="match status" value="1"/>
</dbReference>
<organism evidence="5 6">
    <name type="scientific">Pirellula staleyi (strain ATCC 27377 / DSM 6068 / ICPB 4128)</name>
    <name type="common">Pirella staleyi</name>
    <dbReference type="NCBI Taxonomy" id="530564"/>
    <lineage>
        <taxon>Bacteria</taxon>
        <taxon>Pseudomonadati</taxon>
        <taxon>Planctomycetota</taxon>
        <taxon>Planctomycetia</taxon>
        <taxon>Pirellulales</taxon>
        <taxon>Pirellulaceae</taxon>
        <taxon>Pirellula</taxon>
    </lineage>
</organism>
<evidence type="ECO:0000256" key="2">
    <source>
        <dbReference type="ARBA" id="ARBA00022679"/>
    </source>
</evidence>
<dbReference type="GO" id="GO:0008171">
    <property type="term" value="F:O-methyltransferase activity"/>
    <property type="evidence" value="ECO:0007669"/>
    <property type="project" value="InterPro"/>
</dbReference>
<gene>
    <name evidence="5" type="ordered locus">Psta_3374</name>
</gene>
<dbReference type="EMBL" id="CP001848">
    <property type="protein sequence ID" value="ADB18038.1"/>
    <property type="molecule type" value="Genomic_DNA"/>
</dbReference>
<dbReference type="OrthoDB" id="9766840at2"/>
<keyword evidence="2 5" id="KW-0808">Transferase</keyword>
<dbReference type="InterPro" id="IPR036390">
    <property type="entry name" value="WH_DNA-bd_sf"/>
</dbReference>
<reference evidence="5 6" key="1">
    <citation type="journal article" date="2009" name="Stand. Genomic Sci.">
        <title>Complete genome sequence of Pirellula staleyi type strain (ATCC 27377).</title>
        <authorList>
            <person name="Clum A."/>
            <person name="Tindall B.J."/>
            <person name="Sikorski J."/>
            <person name="Ivanova N."/>
            <person name="Mavrommatis K."/>
            <person name="Lucas S."/>
            <person name="Glavina del Rio T."/>
            <person name="Nolan M."/>
            <person name="Chen F."/>
            <person name="Tice H."/>
            <person name="Pitluck S."/>
            <person name="Cheng J.F."/>
            <person name="Chertkov O."/>
            <person name="Brettin T."/>
            <person name="Han C."/>
            <person name="Detter J.C."/>
            <person name="Kuske C."/>
            <person name="Bruce D."/>
            <person name="Goodwin L."/>
            <person name="Ovchinikova G."/>
            <person name="Pati A."/>
            <person name="Mikhailova N."/>
            <person name="Chen A."/>
            <person name="Palaniappan K."/>
            <person name="Land M."/>
            <person name="Hauser L."/>
            <person name="Chang Y.J."/>
            <person name="Jeffries C.D."/>
            <person name="Chain P."/>
            <person name="Rohde M."/>
            <person name="Goker M."/>
            <person name="Bristow J."/>
            <person name="Eisen J.A."/>
            <person name="Markowitz V."/>
            <person name="Hugenholtz P."/>
            <person name="Kyrpides N.C."/>
            <person name="Klenk H.P."/>
            <person name="Lapidus A."/>
        </authorList>
    </citation>
    <scope>NUCLEOTIDE SEQUENCE [LARGE SCALE GENOMIC DNA]</scope>
    <source>
        <strain evidence="6">ATCC 27377 / DSM 6068 / ICPB 4128</strain>
    </source>
</reference>
<dbReference type="GO" id="GO:0046983">
    <property type="term" value="F:protein dimerization activity"/>
    <property type="evidence" value="ECO:0007669"/>
    <property type="project" value="InterPro"/>
</dbReference>
<name>D2QXW1_PIRSD</name>
<evidence type="ECO:0000313" key="5">
    <source>
        <dbReference type="EMBL" id="ADB18038.1"/>
    </source>
</evidence>
<dbReference type="Proteomes" id="UP000001887">
    <property type="component" value="Chromosome"/>
</dbReference>
<dbReference type="HOGENOM" id="CLU_005533_4_2_0"/>
<keyword evidence="6" id="KW-1185">Reference proteome</keyword>
<dbReference type="AlphaFoldDB" id="D2QXW1"/>
<dbReference type="GO" id="GO:0032259">
    <property type="term" value="P:methylation"/>
    <property type="evidence" value="ECO:0007669"/>
    <property type="project" value="UniProtKB-KW"/>
</dbReference>
<accession>D2QXW1</accession>
<keyword evidence="3" id="KW-0949">S-adenosyl-L-methionine</keyword>
<evidence type="ECO:0000256" key="3">
    <source>
        <dbReference type="ARBA" id="ARBA00022691"/>
    </source>
</evidence>
<dbReference type="InterPro" id="IPR016461">
    <property type="entry name" value="COMT-like"/>
</dbReference>
<dbReference type="Pfam" id="PF00891">
    <property type="entry name" value="Methyltransf_2"/>
    <property type="match status" value="1"/>
</dbReference>
<dbReference type="Gene3D" id="3.40.50.150">
    <property type="entry name" value="Vaccinia Virus protein VP39"/>
    <property type="match status" value="1"/>
</dbReference>
<feature type="domain" description="O-methyltransferase C-terminal" evidence="4">
    <location>
        <begin position="174"/>
        <end position="332"/>
    </location>
</feature>
<dbReference type="STRING" id="530564.Psta_3374"/>
<evidence type="ECO:0000256" key="1">
    <source>
        <dbReference type="ARBA" id="ARBA00022603"/>
    </source>
</evidence>
<dbReference type="SUPFAM" id="SSF46785">
    <property type="entry name" value="Winged helix' DNA-binding domain"/>
    <property type="match status" value="1"/>
</dbReference>
<proteinExistence type="predicted"/>
<dbReference type="PROSITE" id="PS51683">
    <property type="entry name" value="SAM_OMT_II"/>
    <property type="match status" value="1"/>
</dbReference>
<dbReference type="CDD" id="cd02440">
    <property type="entry name" value="AdoMet_MTases"/>
    <property type="match status" value="1"/>
</dbReference>
<dbReference type="InterPro" id="IPR036388">
    <property type="entry name" value="WH-like_DNA-bd_sf"/>
</dbReference>